<dbReference type="GO" id="GO:0006310">
    <property type="term" value="P:DNA recombination"/>
    <property type="evidence" value="ECO:0007669"/>
    <property type="project" value="UniProtKB-UniRule"/>
</dbReference>
<gene>
    <name evidence="6" type="primary">ruvA</name>
    <name evidence="8" type="ORF">SY83_13965</name>
</gene>
<dbReference type="Proteomes" id="UP000076927">
    <property type="component" value="Chromosome"/>
</dbReference>
<dbReference type="Pfam" id="PF14520">
    <property type="entry name" value="HHH_5"/>
    <property type="match status" value="1"/>
</dbReference>
<evidence type="ECO:0000256" key="5">
    <source>
        <dbReference type="ARBA" id="ARBA00023204"/>
    </source>
</evidence>
<feature type="domain" description="Helix-hairpin-helix DNA-binding motif class 1" evidence="7">
    <location>
        <begin position="72"/>
        <end position="91"/>
    </location>
</feature>
<dbReference type="InterPro" id="IPR036267">
    <property type="entry name" value="RuvA_C_sf"/>
</dbReference>
<dbReference type="InterPro" id="IPR012340">
    <property type="entry name" value="NA-bd_OB-fold"/>
</dbReference>
<dbReference type="Gene3D" id="2.40.50.140">
    <property type="entry name" value="Nucleic acid-binding proteins"/>
    <property type="match status" value="1"/>
</dbReference>
<protein>
    <recommendedName>
        <fullName evidence="6">Holliday junction branch migration complex subunit RuvA</fullName>
    </recommendedName>
</protein>
<keyword evidence="8" id="KW-0067">ATP-binding</keyword>
<keyword evidence="2 6" id="KW-0227">DNA damage</keyword>
<dbReference type="InterPro" id="IPR010994">
    <property type="entry name" value="RuvA_2-like"/>
</dbReference>
<name>A0A172TK44_9BACL</name>
<feature type="region of interest" description="Domain III" evidence="6">
    <location>
        <begin position="150"/>
        <end position="211"/>
    </location>
</feature>
<dbReference type="InterPro" id="IPR011114">
    <property type="entry name" value="RuvA_C"/>
</dbReference>
<dbReference type="GO" id="GO:0009379">
    <property type="term" value="C:Holliday junction helicase complex"/>
    <property type="evidence" value="ECO:0007669"/>
    <property type="project" value="InterPro"/>
</dbReference>
<comment type="caution">
    <text evidence="6">Lacks conserved residue(s) required for the propagation of feature annotation.</text>
</comment>
<evidence type="ECO:0000256" key="3">
    <source>
        <dbReference type="ARBA" id="ARBA00023125"/>
    </source>
</evidence>
<evidence type="ECO:0000256" key="1">
    <source>
        <dbReference type="ARBA" id="ARBA00022490"/>
    </source>
</evidence>
<dbReference type="RefSeq" id="WP_068607476.1">
    <property type="nucleotide sequence ID" value="NZ_CP011388.1"/>
</dbReference>
<evidence type="ECO:0000313" key="8">
    <source>
        <dbReference type="EMBL" id="ANE47187.1"/>
    </source>
</evidence>
<keyword evidence="9" id="KW-1185">Reference proteome</keyword>
<dbReference type="SUPFAM" id="SSF47781">
    <property type="entry name" value="RuvA domain 2-like"/>
    <property type="match status" value="1"/>
</dbReference>
<dbReference type="Gene3D" id="1.10.150.20">
    <property type="entry name" value="5' to 3' exonuclease, C-terminal subdomain"/>
    <property type="match status" value="1"/>
</dbReference>
<feature type="domain" description="Helix-hairpin-helix DNA-binding motif class 1" evidence="7">
    <location>
        <begin position="107"/>
        <end position="126"/>
    </location>
</feature>
<dbReference type="GO" id="GO:0000400">
    <property type="term" value="F:four-way junction DNA binding"/>
    <property type="evidence" value="ECO:0007669"/>
    <property type="project" value="UniProtKB-UniRule"/>
</dbReference>
<dbReference type="NCBIfam" id="TIGR00084">
    <property type="entry name" value="ruvA"/>
    <property type="match status" value="1"/>
</dbReference>
<keyword evidence="8" id="KW-0347">Helicase</keyword>
<keyword evidence="8" id="KW-0547">Nucleotide-binding</keyword>
<comment type="subcellular location">
    <subcellularLocation>
        <location evidence="6">Cytoplasm</location>
    </subcellularLocation>
</comment>
<feature type="region of interest" description="Domain II" evidence="6">
    <location>
        <begin position="64"/>
        <end position="141"/>
    </location>
</feature>
<keyword evidence="5 6" id="KW-0234">DNA repair</keyword>
<dbReference type="PATRIC" id="fig|1178515.4.peg.2802"/>
<dbReference type="GO" id="GO:0006281">
    <property type="term" value="P:DNA repair"/>
    <property type="evidence" value="ECO:0007669"/>
    <property type="project" value="UniProtKB-UniRule"/>
</dbReference>
<comment type="function">
    <text evidence="6">The RuvA-RuvB-RuvC complex processes Holliday junction (HJ) DNA during genetic recombination and DNA repair, while the RuvA-RuvB complex plays an important role in the rescue of blocked DNA replication forks via replication fork reversal (RFR). RuvA specifically binds to HJ cruciform DNA, conferring on it an open structure. The RuvB hexamer acts as an ATP-dependent pump, pulling dsDNA into and through the RuvAB complex. HJ branch migration allows RuvC to scan DNA until it finds its consensus sequence, where it cleaves and resolves the cruciform DNA.</text>
</comment>
<dbReference type="Pfam" id="PF01330">
    <property type="entry name" value="RuvA_N"/>
    <property type="match status" value="1"/>
</dbReference>
<comment type="similarity">
    <text evidence="6">Belongs to the RuvA family.</text>
</comment>
<dbReference type="KEGG" id="pswu:SY83_13965"/>
<dbReference type="GO" id="GO:0005524">
    <property type="term" value="F:ATP binding"/>
    <property type="evidence" value="ECO:0007669"/>
    <property type="project" value="InterPro"/>
</dbReference>
<dbReference type="InterPro" id="IPR000085">
    <property type="entry name" value="RuvA"/>
</dbReference>
<dbReference type="STRING" id="1178515.SY83_13965"/>
<accession>A0A172TK44</accession>
<organism evidence="8 9">
    <name type="scientific">Paenibacillus swuensis</name>
    <dbReference type="NCBI Taxonomy" id="1178515"/>
    <lineage>
        <taxon>Bacteria</taxon>
        <taxon>Bacillati</taxon>
        <taxon>Bacillota</taxon>
        <taxon>Bacilli</taxon>
        <taxon>Bacillales</taxon>
        <taxon>Paenibacillaceae</taxon>
        <taxon>Paenibacillus</taxon>
    </lineage>
</organism>
<dbReference type="GO" id="GO:0005737">
    <property type="term" value="C:cytoplasm"/>
    <property type="evidence" value="ECO:0007669"/>
    <property type="project" value="UniProtKB-SubCell"/>
</dbReference>
<keyword evidence="1 6" id="KW-0963">Cytoplasm</keyword>
<keyword evidence="4 6" id="KW-0233">DNA recombination</keyword>
<evidence type="ECO:0000256" key="2">
    <source>
        <dbReference type="ARBA" id="ARBA00022763"/>
    </source>
</evidence>
<dbReference type="AlphaFoldDB" id="A0A172TK44"/>
<keyword evidence="8" id="KW-0378">Hydrolase</keyword>
<dbReference type="SUPFAM" id="SSF50249">
    <property type="entry name" value="Nucleic acid-binding proteins"/>
    <property type="match status" value="1"/>
</dbReference>
<comment type="domain">
    <text evidence="6">Has three domains with a flexible linker between the domains II and III and assumes an 'L' shape. Domain III is highly mobile and contacts RuvB.</text>
</comment>
<dbReference type="HAMAP" id="MF_00031">
    <property type="entry name" value="DNA_HJ_migration_RuvA"/>
    <property type="match status" value="1"/>
</dbReference>
<evidence type="ECO:0000313" key="9">
    <source>
        <dbReference type="Proteomes" id="UP000076927"/>
    </source>
</evidence>
<dbReference type="InterPro" id="IPR013849">
    <property type="entry name" value="DNA_helicase_Holl-junc_RuvA_I"/>
</dbReference>
<comment type="subunit">
    <text evidence="6">Homotetramer. Forms an RuvA(8)-RuvB(12)-Holliday junction (HJ) complex. HJ DNA is sandwiched between 2 RuvA tetramers; dsDNA enters through RuvA and exits via RuvB. An RuvB hexamer assembles on each DNA strand where it exits the tetramer. Each RuvB hexamer is contacted by two RuvA subunits (via domain III) on 2 adjacent RuvB subunits; this complex drives branch migration. In the full resolvosome a probable DNA-RuvA(4)-RuvB(12)-RuvC(2) complex forms which resolves the HJ.</text>
</comment>
<dbReference type="OrthoDB" id="5293449at2"/>
<evidence type="ECO:0000256" key="6">
    <source>
        <dbReference type="HAMAP-Rule" id="MF_00031"/>
    </source>
</evidence>
<dbReference type="InterPro" id="IPR003583">
    <property type="entry name" value="Hlx-hairpin-Hlx_DNA-bd_motif"/>
</dbReference>
<evidence type="ECO:0000256" key="4">
    <source>
        <dbReference type="ARBA" id="ARBA00023172"/>
    </source>
</evidence>
<dbReference type="SMART" id="SM00278">
    <property type="entry name" value="HhH1"/>
    <property type="match status" value="2"/>
</dbReference>
<dbReference type="GO" id="GO:0009378">
    <property type="term" value="F:four-way junction helicase activity"/>
    <property type="evidence" value="ECO:0007669"/>
    <property type="project" value="InterPro"/>
</dbReference>
<evidence type="ECO:0000259" key="7">
    <source>
        <dbReference type="SMART" id="SM00278"/>
    </source>
</evidence>
<dbReference type="Pfam" id="PF07499">
    <property type="entry name" value="RuvA_C"/>
    <property type="match status" value="1"/>
</dbReference>
<proteinExistence type="inferred from homology"/>
<dbReference type="SUPFAM" id="SSF46929">
    <property type="entry name" value="DNA helicase RuvA subunit, C-terminal domain"/>
    <property type="match status" value="1"/>
</dbReference>
<keyword evidence="3 6" id="KW-0238">DNA-binding</keyword>
<sequence length="211" mass="22950">MIDFLRGRVAHRETEYIVMDVQGVGYRVFCPNPYAIGLKGEAETIVYIHHSVREDAILLFGFPAREEQTLFRRLLDVSGIGPRVALGILAGGKPDAVVAAIQQENVTFLTKLPGIGKKTAQRMILDLKDKLDAMPPAGMEIASGSEGTGSDSRLDYAGGNAWYEAKEALMALGYSETETDRAWSSIKNKVDGENDGVDVIMKKALQALFSG</sequence>
<dbReference type="Gene3D" id="1.10.8.10">
    <property type="entry name" value="DNA helicase RuvA subunit, C-terminal domain"/>
    <property type="match status" value="1"/>
</dbReference>
<reference evidence="8 9" key="1">
    <citation type="submission" date="2015-01" db="EMBL/GenBank/DDBJ databases">
        <title>Paenibacillus swuensis/DY6/whole genome sequencing.</title>
        <authorList>
            <person name="Kim M.K."/>
            <person name="Srinivasan S."/>
            <person name="Lee J.-J."/>
        </authorList>
    </citation>
    <scope>NUCLEOTIDE SEQUENCE [LARGE SCALE GENOMIC DNA]</scope>
    <source>
        <strain evidence="8 9">DY6</strain>
    </source>
</reference>
<dbReference type="GO" id="GO:0048476">
    <property type="term" value="C:Holliday junction resolvase complex"/>
    <property type="evidence" value="ECO:0007669"/>
    <property type="project" value="UniProtKB-UniRule"/>
</dbReference>
<dbReference type="CDD" id="cd14332">
    <property type="entry name" value="UBA_RuvA_C"/>
    <property type="match status" value="1"/>
</dbReference>
<dbReference type="EMBL" id="CP011388">
    <property type="protein sequence ID" value="ANE47187.1"/>
    <property type="molecule type" value="Genomic_DNA"/>
</dbReference>